<evidence type="ECO:0000256" key="1">
    <source>
        <dbReference type="SAM" id="MobiDB-lite"/>
    </source>
</evidence>
<accession>A0A930V2K1</accession>
<proteinExistence type="predicted"/>
<dbReference type="EMBL" id="JADIVZ010000006">
    <property type="protein sequence ID" value="MBF4162585.1"/>
    <property type="molecule type" value="Genomic_DNA"/>
</dbReference>
<evidence type="ECO:0000313" key="3">
    <source>
        <dbReference type="Proteomes" id="UP000656804"/>
    </source>
</evidence>
<gene>
    <name evidence="2" type="ORF">ISG29_12880</name>
</gene>
<organism evidence="2 3">
    <name type="scientific">Nocardioides acrostichi</name>
    <dbReference type="NCBI Taxonomy" id="2784339"/>
    <lineage>
        <taxon>Bacteria</taxon>
        <taxon>Bacillati</taxon>
        <taxon>Actinomycetota</taxon>
        <taxon>Actinomycetes</taxon>
        <taxon>Propionibacteriales</taxon>
        <taxon>Nocardioidaceae</taxon>
        <taxon>Nocardioides</taxon>
    </lineage>
</organism>
<comment type="caution">
    <text evidence="2">The sequence shown here is derived from an EMBL/GenBank/DDBJ whole genome shotgun (WGS) entry which is preliminary data.</text>
</comment>
<dbReference type="AlphaFoldDB" id="A0A930V2K1"/>
<dbReference type="RefSeq" id="WP_194503851.1">
    <property type="nucleotide sequence ID" value="NZ_JADIVZ010000006.1"/>
</dbReference>
<keyword evidence="3" id="KW-1185">Reference proteome</keyword>
<feature type="region of interest" description="Disordered" evidence="1">
    <location>
        <begin position="225"/>
        <end position="264"/>
    </location>
</feature>
<name>A0A930V2K1_9ACTN</name>
<evidence type="ECO:0000313" key="2">
    <source>
        <dbReference type="EMBL" id="MBF4162585.1"/>
    </source>
</evidence>
<sequence length="264" mass="27933">MASHQRLRVDGGESSVVDEDRDLVAKSPVDAVEHPHGYGDLGLVGCADVDAEHGPRVGVFTFRAGRDVVEALARSRTLAVLLLRLVDAAGARIVRLGSGVLVGQLVVAVLVGVDDGPNVRGRVTHGPVAGDDVVDQRIQQIDGPVADLGPAHGECERHAGIGEPLQEQPHLCFAVDDRVGAPRVVGGHRDSCLGRQRDAVLEVELLRDLGPHGVVVESRDELVHAGELSPSGGEEQPELVRVGGRPAHARGDSSRHRREERAAD</sequence>
<feature type="compositionally biased region" description="Basic and acidic residues" evidence="1">
    <location>
        <begin position="249"/>
        <end position="264"/>
    </location>
</feature>
<dbReference type="Proteomes" id="UP000656804">
    <property type="component" value="Unassembled WGS sequence"/>
</dbReference>
<reference evidence="2" key="1">
    <citation type="submission" date="2020-11" db="EMBL/GenBank/DDBJ databases">
        <title>Nocardioides sp. CBS4Y-1, whole genome shotgun sequence.</title>
        <authorList>
            <person name="Tuo L."/>
        </authorList>
    </citation>
    <scope>NUCLEOTIDE SEQUENCE</scope>
    <source>
        <strain evidence="2">CBS4Y-1</strain>
    </source>
</reference>
<protein>
    <submittedName>
        <fullName evidence="2">Uncharacterized protein</fullName>
    </submittedName>
</protein>